<proteinExistence type="predicted"/>
<evidence type="ECO:0000256" key="1">
    <source>
        <dbReference type="SAM" id="MobiDB-lite"/>
    </source>
</evidence>
<protein>
    <submittedName>
        <fullName evidence="2">Uncharacterized protein</fullName>
    </submittedName>
</protein>
<reference evidence="2 3" key="1">
    <citation type="submission" date="2024-08" db="EMBL/GenBank/DDBJ databases">
        <title>Insights into the chromosomal genome structure of Flemingia macrophylla.</title>
        <authorList>
            <person name="Ding Y."/>
            <person name="Zhao Y."/>
            <person name="Bi W."/>
            <person name="Wu M."/>
            <person name="Zhao G."/>
            <person name="Gong Y."/>
            <person name="Li W."/>
            <person name="Zhang P."/>
        </authorList>
    </citation>
    <scope>NUCLEOTIDE SEQUENCE [LARGE SCALE GENOMIC DNA]</scope>
    <source>
        <strain evidence="2">DYQJB</strain>
        <tissue evidence="2">Leaf</tissue>
    </source>
</reference>
<evidence type="ECO:0000313" key="3">
    <source>
        <dbReference type="Proteomes" id="UP001603857"/>
    </source>
</evidence>
<dbReference type="EMBL" id="JBGMDY010000005">
    <property type="protein sequence ID" value="KAL2334350.1"/>
    <property type="molecule type" value="Genomic_DNA"/>
</dbReference>
<dbReference type="AlphaFoldDB" id="A0ABD1MEV9"/>
<keyword evidence="3" id="KW-1185">Reference proteome</keyword>
<dbReference type="Proteomes" id="UP001603857">
    <property type="component" value="Unassembled WGS sequence"/>
</dbReference>
<feature type="region of interest" description="Disordered" evidence="1">
    <location>
        <begin position="151"/>
        <end position="170"/>
    </location>
</feature>
<evidence type="ECO:0000313" key="2">
    <source>
        <dbReference type="EMBL" id="KAL2334350.1"/>
    </source>
</evidence>
<sequence>MPHRKRSPSGSCCSYRENLSKRVDSSFRRIPPSKSNPTQVKRSRSVGVCWQESVGDPDLSFDAIVISLYPDLSVPLTRNTFFFPTDLIVREADGSGASSAWRPPTWRFVLLLGVIGVMGSPPVIPWACLVDSSVISPILVKATEGAASYDIDTDQNKGEKTVVPGSEKSDGANDLVIEKRHSTLSFEAEAEVETQVVNETTGKEFVPDSLSSPINDCVTKAKGKEVVTDSVSSSANAEVEHDLEILETHW</sequence>
<comment type="caution">
    <text evidence="2">The sequence shown here is derived from an EMBL/GenBank/DDBJ whole genome shotgun (WGS) entry which is preliminary data.</text>
</comment>
<name>A0ABD1MEV9_9FABA</name>
<gene>
    <name evidence="2" type="ORF">Fmac_015563</name>
</gene>
<organism evidence="2 3">
    <name type="scientific">Flemingia macrophylla</name>
    <dbReference type="NCBI Taxonomy" id="520843"/>
    <lineage>
        <taxon>Eukaryota</taxon>
        <taxon>Viridiplantae</taxon>
        <taxon>Streptophyta</taxon>
        <taxon>Embryophyta</taxon>
        <taxon>Tracheophyta</taxon>
        <taxon>Spermatophyta</taxon>
        <taxon>Magnoliopsida</taxon>
        <taxon>eudicotyledons</taxon>
        <taxon>Gunneridae</taxon>
        <taxon>Pentapetalae</taxon>
        <taxon>rosids</taxon>
        <taxon>fabids</taxon>
        <taxon>Fabales</taxon>
        <taxon>Fabaceae</taxon>
        <taxon>Papilionoideae</taxon>
        <taxon>50 kb inversion clade</taxon>
        <taxon>NPAAA clade</taxon>
        <taxon>indigoferoid/millettioid clade</taxon>
        <taxon>Phaseoleae</taxon>
        <taxon>Flemingia</taxon>
    </lineage>
</organism>
<accession>A0ABD1MEV9</accession>